<organism evidence="1 2">
    <name type="scientific">Christiangramia antarctica</name>
    <dbReference type="NCBI Taxonomy" id="2058158"/>
    <lineage>
        <taxon>Bacteria</taxon>
        <taxon>Pseudomonadati</taxon>
        <taxon>Bacteroidota</taxon>
        <taxon>Flavobacteriia</taxon>
        <taxon>Flavobacteriales</taxon>
        <taxon>Flavobacteriaceae</taxon>
        <taxon>Christiangramia</taxon>
    </lineage>
</organism>
<dbReference type="EMBL" id="JBHUOJ010000020">
    <property type="protein sequence ID" value="MFD2833491.1"/>
    <property type="molecule type" value="Genomic_DNA"/>
</dbReference>
<sequence length="171" mass="19764">MIVFCTLFSSCFKDVDFSEAENIQLTPDLKVSIIEYQLNEIDFTDSETGIFTPVIHDTIRLEYLDDSYVQDGLMYAEFRFKHENTFSFPIGSKIIFLSEENNSQFQVNYTIPAGSDVNPGIIDTLHIMEGEEIKKVRRSINMAIELQILEEPKSLEGELDFSSRGLYRFEF</sequence>
<evidence type="ECO:0000313" key="2">
    <source>
        <dbReference type="Proteomes" id="UP001597438"/>
    </source>
</evidence>
<protein>
    <submittedName>
        <fullName evidence="1">Uncharacterized protein</fullName>
    </submittedName>
</protein>
<dbReference type="RefSeq" id="WP_251742450.1">
    <property type="nucleotide sequence ID" value="NZ_JBHUOJ010000020.1"/>
</dbReference>
<keyword evidence="2" id="KW-1185">Reference proteome</keyword>
<name>A0ABW5X3E5_9FLAO</name>
<gene>
    <name evidence="1" type="ORF">ACFSYS_09350</name>
</gene>
<dbReference type="Proteomes" id="UP001597438">
    <property type="component" value="Unassembled WGS sequence"/>
</dbReference>
<proteinExistence type="predicted"/>
<accession>A0ABW5X3E5</accession>
<comment type="caution">
    <text evidence="1">The sequence shown here is derived from an EMBL/GenBank/DDBJ whole genome shotgun (WGS) entry which is preliminary data.</text>
</comment>
<reference evidence="2" key="1">
    <citation type="journal article" date="2019" name="Int. J. Syst. Evol. Microbiol.">
        <title>The Global Catalogue of Microorganisms (GCM) 10K type strain sequencing project: providing services to taxonomists for standard genome sequencing and annotation.</title>
        <authorList>
            <consortium name="The Broad Institute Genomics Platform"/>
            <consortium name="The Broad Institute Genome Sequencing Center for Infectious Disease"/>
            <person name="Wu L."/>
            <person name="Ma J."/>
        </authorList>
    </citation>
    <scope>NUCLEOTIDE SEQUENCE [LARGE SCALE GENOMIC DNA]</scope>
    <source>
        <strain evidence="2">KCTC 52925</strain>
    </source>
</reference>
<evidence type="ECO:0000313" key="1">
    <source>
        <dbReference type="EMBL" id="MFD2833491.1"/>
    </source>
</evidence>